<comment type="subcellular location">
    <subcellularLocation>
        <location evidence="1">Endomembrane system</location>
        <topology evidence="1">Multi-pass membrane protein</topology>
    </subcellularLocation>
    <subcellularLocation>
        <location evidence="2">Golgi apparatus membrane</location>
    </subcellularLocation>
</comment>
<evidence type="ECO:0008006" key="11">
    <source>
        <dbReference type="Google" id="ProtNLM"/>
    </source>
</evidence>
<dbReference type="AlphaFoldDB" id="A0A316U8U4"/>
<evidence type="ECO:0000313" key="10">
    <source>
        <dbReference type="Proteomes" id="UP000245942"/>
    </source>
</evidence>
<feature type="region of interest" description="Disordered" evidence="7">
    <location>
        <begin position="266"/>
        <end position="292"/>
    </location>
</feature>
<evidence type="ECO:0000256" key="5">
    <source>
        <dbReference type="ARBA" id="ARBA00023034"/>
    </source>
</evidence>
<evidence type="ECO:0000256" key="1">
    <source>
        <dbReference type="ARBA" id="ARBA00004127"/>
    </source>
</evidence>
<evidence type="ECO:0000256" key="4">
    <source>
        <dbReference type="ARBA" id="ARBA00022989"/>
    </source>
</evidence>
<evidence type="ECO:0000256" key="7">
    <source>
        <dbReference type="SAM" id="MobiDB-lite"/>
    </source>
</evidence>
<proteinExistence type="predicted"/>
<dbReference type="InterPro" id="IPR003689">
    <property type="entry name" value="ZIP"/>
</dbReference>
<feature type="region of interest" description="Disordered" evidence="7">
    <location>
        <begin position="1"/>
        <end position="90"/>
    </location>
</feature>
<evidence type="ECO:0000256" key="6">
    <source>
        <dbReference type="ARBA" id="ARBA00023136"/>
    </source>
</evidence>
<evidence type="ECO:0000256" key="8">
    <source>
        <dbReference type="SAM" id="Phobius"/>
    </source>
</evidence>
<organism evidence="9 10">
    <name type="scientific">Pseudomicrostroma glucosiphilum</name>
    <dbReference type="NCBI Taxonomy" id="1684307"/>
    <lineage>
        <taxon>Eukaryota</taxon>
        <taxon>Fungi</taxon>
        <taxon>Dikarya</taxon>
        <taxon>Basidiomycota</taxon>
        <taxon>Ustilaginomycotina</taxon>
        <taxon>Exobasidiomycetes</taxon>
        <taxon>Microstromatales</taxon>
        <taxon>Microstromatales incertae sedis</taxon>
        <taxon>Pseudomicrostroma</taxon>
    </lineage>
</organism>
<dbReference type="PANTHER" id="PTHR16133:SF0">
    <property type="entry name" value="ZINC_IRON REGULATED TRANSPORTER-RELATED PROTEIN 102B, ISOFORM E"/>
    <property type="match status" value="1"/>
</dbReference>
<dbReference type="Pfam" id="PF02535">
    <property type="entry name" value="Zip"/>
    <property type="match status" value="1"/>
</dbReference>
<dbReference type="GeneID" id="37012067"/>
<dbReference type="OrthoDB" id="19859at2759"/>
<keyword evidence="5" id="KW-0333">Golgi apparatus</keyword>
<keyword evidence="3 8" id="KW-0812">Transmembrane</keyword>
<evidence type="ECO:0000256" key="3">
    <source>
        <dbReference type="ARBA" id="ARBA00022692"/>
    </source>
</evidence>
<gene>
    <name evidence="9" type="ORF">BCV69DRAFT_249234</name>
</gene>
<feature type="transmembrane region" description="Helical" evidence="8">
    <location>
        <begin position="133"/>
        <end position="154"/>
    </location>
</feature>
<dbReference type="GO" id="GO:0046873">
    <property type="term" value="F:metal ion transmembrane transporter activity"/>
    <property type="evidence" value="ECO:0007669"/>
    <property type="project" value="InterPro"/>
</dbReference>
<dbReference type="RefSeq" id="XP_025347953.1">
    <property type="nucleotide sequence ID" value="XM_025490333.1"/>
</dbReference>
<name>A0A316U8U4_9BASI</name>
<protein>
    <recommendedName>
        <fullName evidence="11">Zinc/iron permease</fullName>
    </recommendedName>
</protein>
<feature type="compositionally biased region" description="Gly residues" evidence="7">
    <location>
        <begin position="70"/>
        <end position="90"/>
    </location>
</feature>
<feature type="compositionally biased region" description="Acidic residues" evidence="7">
    <location>
        <begin position="278"/>
        <end position="287"/>
    </location>
</feature>
<dbReference type="GO" id="GO:0006829">
    <property type="term" value="P:zinc ion transport"/>
    <property type="evidence" value="ECO:0007669"/>
    <property type="project" value="InterPro"/>
</dbReference>
<keyword evidence="4 8" id="KW-1133">Transmembrane helix</keyword>
<dbReference type="EMBL" id="KZ819327">
    <property type="protein sequence ID" value="PWN20793.1"/>
    <property type="molecule type" value="Genomic_DNA"/>
</dbReference>
<evidence type="ECO:0000313" key="9">
    <source>
        <dbReference type="EMBL" id="PWN20793.1"/>
    </source>
</evidence>
<dbReference type="STRING" id="1684307.A0A316U8U4"/>
<reference evidence="9 10" key="1">
    <citation type="journal article" date="2018" name="Mol. Biol. Evol.">
        <title>Broad Genomic Sampling Reveals a Smut Pathogenic Ancestry of the Fungal Clade Ustilaginomycotina.</title>
        <authorList>
            <person name="Kijpornyongpan T."/>
            <person name="Mondo S.J."/>
            <person name="Barry K."/>
            <person name="Sandor L."/>
            <person name="Lee J."/>
            <person name="Lipzen A."/>
            <person name="Pangilinan J."/>
            <person name="LaButti K."/>
            <person name="Hainaut M."/>
            <person name="Henrissat B."/>
            <person name="Grigoriev I.V."/>
            <person name="Spatafora J.W."/>
            <person name="Aime M.C."/>
        </authorList>
    </citation>
    <scope>NUCLEOTIDE SEQUENCE [LARGE SCALE GENOMIC DNA]</scope>
    <source>
        <strain evidence="9 10">MCA 4718</strain>
    </source>
</reference>
<keyword evidence="6 8" id="KW-0472">Membrane</keyword>
<dbReference type="GO" id="GO:0000139">
    <property type="term" value="C:Golgi membrane"/>
    <property type="evidence" value="ECO:0007669"/>
    <property type="project" value="UniProtKB-SubCell"/>
</dbReference>
<feature type="transmembrane region" description="Helical" evidence="8">
    <location>
        <begin position="101"/>
        <end position="121"/>
    </location>
</feature>
<feature type="compositionally biased region" description="Low complexity" evidence="7">
    <location>
        <begin position="56"/>
        <end position="69"/>
    </location>
</feature>
<accession>A0A316U8U4</accession>
<dbReference type="PANTHER" id="PTHR16133">
    <property type="entry name" value="SOLUTE CARRIER FAMILY 39 ZINC TRANSPORTER , MEMBER 9-RELATED"/>
    <property type="match status" value="1"/>
</dbReference>
<feature type="transmembrane region" description="Helical" evidence="8">
    <location>
        <begin position="166"/>
        <end position="189"/>
    </location>
</feature>
<dbReference type="InterPro" id="IPR045891">
    <property type="entry name" value="ZIP9"/>
</dbReference>
<feature type="compositionally biased region" description="Polar residues" evidence="7">
    <location>
        <begin position="34"/>
        <end position="47"/>
    </location>
</feature>
<keyword evidence="10" id="KW-1185">Reference proteome</keyword>
<dbReference type="Proteomes" id="UP000245942">
    <property type="component" value="Unassembled WGS sequence"/>
</dbReference>
<sequence>MRSSSVIAPKGLEEATKQNSSHGLSRFDGLPVSPTDTTTLAVVQSPNRGGFGAIDRSPPSSPHGRSSRSGRGGSYNSGSAGSDGSGGGGLGLSPSRGLRRAFTSIAGLIIHAACDGIAMGASSASKDEGLKLVVVGAIMIHKAPAAFGLCSLLLSQRLSRSDIRRAMGIFSLATPLGALTTYLLLSVFFTTEPSSASALLTPDSTFTATHEGGSGGGGISGKHVGTALTFSAGSFLFVALDAVHELASHSADVHTVHLPIGSASGAGVTQSAAGEGGEGSEDELDEGDERRSGVRMTIAVERQTLGRAGRILVLLVGAILPRSLQMLFGHGH</sequence>
<evidence type="ECO:0000256" key="2">
    <source>
        <dbReference type="ARBA" id="ARBA00004394"/>
    </source>
</evidence>